<dbReference type="PANTHER" id="PTHR42760:SF5">
    <property type="entry name" value="2-DEHYDRO-3-DEOXY-D-GLUCONATE 5-DEHYDROGENASE"/>
    <property type="match status" value="1"/>
</dbReference>
<reference evidence="3 4" key="1">
    <citation type="submission" date="2019-07" db="EMBL/GenBank/DDBJ databases">
        <title>Microlunatus dokdonensis sp. nov. isolated from the rhizospheric soil of the wild plant Elymus tsukushiensis.</title>
        <authorList>
            <person name="Ghim S.-Y."/>
            <person name="Hwang Y.-J."/>
            <person name="Son J.-S."/>
            <person name="Shin J.-H."/>
        </authorList>
    </citation>
    <scope>NUCLEOTIDE SEQUENCE [LARGE SCALE GENOMIC DNA]</scope>
    <source>
        <strain evidence="3 4">KUDC0627</strain>
    </source>
</reference>
<dbReference type="PANTHER" id="PTHR42760">
    <property type="entry name" value="SHORT-CHAIN DEHYDROGENASES/REDUCTASES FAMILY MEMBER"/>
    <property type="match status" value="1"/>
</dbReference>
<dbReference type="SUPFAM" id="SSF51735">
    <property type="entry name" value="NAD(P)-binding Rossmann-fold domains"/>
    <property type="match status" value="1"/>
</dbReference>
<organism evidence="3 4">
    <name type="scientific">Microlunatus elymi</name>
    <dbReference type="NCBI Taxonomy" id="2596828"/>
    <lineage>
        <taxon>Bacteria</taxon>
        <taxon>Bacillati</taxon>
        <taxon>Actinomycetota</taxon>
        <taxon>Actinomycetes</taxon>
        <taxon>Propionibacteriales</taxon>
        <taxon>Propionibacteriaceae</taxon>
        <taxon>Microlunatus</taxon>
    </lineage>
</organism>
<keyword evidence="2" id="KW-0560">Oxidoreductase</keyword>
<evidence type="ECO:0000313" key="3">
    <source>
        <dbReference type="EMBL" id="QDP98176.1"/>
    </source>
</evidence>
<dbReference type="AlphaFoldDB" id="A0A516Q407"/>
<proteinExistence type="inferred from homology"/>
<dbReference type="InterPro" id="IPR036291">
    <property type="entry name" value="NAD(P)-bd_dom_sf"/>
</dbReference>
<evidence type="ECO:0000256" key="2">
    <source>
        <dbReference type="ARBA" id="ARBA00023002"/>
    </source>
</evidence>
<sequence>MAVATPFDLTGRTALITGGARGLGRGMTEGLLDAGADVISVQRGSVPDSVEQHAVAAGRRLTSLRVDLSNRQQIADRVAPLLAEQQVDILINNAGLQHREDSVDFALDAFDRVLDVNLRAAFQLSQLVARPMLERGYGKIINIASMVSFSGGYRVPAYAASKGAIAQLTKALCNEWAGRGINVNAIAPGYMDTEMNEALIADQQRNSEITARIPAGRWGTGGDLAGAAVFLASAASDYVHGAIIPVDGGWLAR</sequence>
<dbReference type="InterPro" id="IPR020904">
    <property type="entry name" value="Sc_DH/Rdtase_CS"/>
</dbReference>
<evidence type="ECO:0000256" key="1">
    <source>
        <dbReference type="ARBA" id="ARBA00006484"/>
    </source>
</evidence>
<comment type="similarity">
    <text evidence="1">Belongs to the short-chain dehydrogenases/reductases (SDR) family.</text>
</comment>
<dbReference type="EMBL" id="CP041692">
    <property type="protein sequence ID" value="QDP98176.1"/>
    <property type="molecule type" value="Genomic_DNA"/>
</dbReference>
<dbReference type="InterPro" id="IPR002347">
    <property type="entry name" value="SDR_fam"/>
</dbReference>
<dbReference type="GO" id="GO:0016616">
    <property type="term" value="F:oxidoreductase activity, acting on the CH-OH group of donors, NAD or NADP as acceptor"/>
    <property type="evidence" value="ECO:0007669"/>
    <property type="project" value="TreeGrafter"/>
</dbReference>
<evidence type="ECO:0000313" key="4">
    <source>
        <dbReference type="Proteomes" id="UP000319263"/>
    </source>
</evidence>
<dbReference type="RefSeq" id="WP_143988118.1">
    <property type="nucleotide sequence ID" value="NZ_CP041692.1"/>
</dbReference>
<keyword evidence="4" id="KW-1185">Reference proteome</keyword>
<protein>
    <submittedName>
        <fullName evidence="3">SDR family oxidoreductase</fullName>
    </submittedName>
</protein>
<dbReference type="PROSITE" id="PS00061">
    <property type="entry name" value="ADH_SHORT"/>
    <property type="match status" value="1"/>
</dbReference>
<dbReference type="PRINTS" id="PR00081">
    <property type="entry name" value="GDHRDH"/>
</dbReference>
<accession>A0A516Q407</accession>
<gene>
    <name evidence="3" type="ORF">FOE78_21760</name>
</gene>
<dbReference type="Proteomes" id="UP000319263">
    <property type="component" value="Chromosome"/>
</dbReference>
<name>A0A516Q407_9ACTN</name>
<dbReference type="FunFam" id="3.40.50.720:FF:000084">
    <property type="entry name" value="Short-chain dehydrogenase reductase"/>
    <property type="match status" value="1"/>
</dbReference>
<dbReference type="OrthoDB" id="5290708at2"/>
<dbReference type="Pfam" id="PF13561">
    <property type="entry name" value="adh_short_C2"/>
    <property type="match status" value="1"/>
</dbReference>
<dbReference type="Gene3D" id="3.40.50.720">
    <property type="entry name" value="NAD(P)-binding Rossmann-like Domain"/>
    <property type="match status" value="1"/>
</dbReference>
<dbReference type="KEGG" id="mik:FOE78_21760"/>
<dbReference type="PRINTS" id="PR00080">
    <property type="entry name" value="SDRFAMILY"/>
</dbReference>